<feature type="domain" description="Bacterial bifunctional deaminase-reductase C-terminal" evidence="1">
    <location>
        <begin position="76"/>
        <end position="155"/>
    </location>
</feature>
<dbReference type="RefSeq" id="WP_149768933.1">
    <property type="nucleotide sequence ID" value="NZ_VDFQ02000002.1"/>
</dbReference>
<dbReference type="GO" id="GO:0008703">
    <property type="term" value="F:5-amino-6-(5-phosphoribosylamino)uracil reductase activity"/>
    <property type="evidence" value="ECO:0007669"/>
    <property type="project" value="InterPro"/>
</dbReference>
<accession>A0A5Q6RZH3</accession>
<proteinExistence type="predicted"/>
<comment type="caution">
    <text evidence="2">The sequence shown here is derived from an EMBL/GenBank/DDBJ whole genome shotgun (WGS) entry which is preliminary data.</text>
</comment>
<evidence type="ECO:0000313" key="2">
    <source>
        <dbReference type="EMBL" id="KAA1423414.1"/>
    </source>
</evidence>
<dbReference type="Proteomes" id="UP000307768">
    <property type="component" value="Unassembled WGS sequence"/>
</dbReference>
<evidence type="ECO:0000259" key="1">
    <source>
        <dbReference type="Pfam" id="PF01872"/>
    </source>
</evidence>
<dbReference type="Pfam" id="PF01872">
    <property type="entry name" value="RibD_C"/>
    <property type="match status" value="1"/>
</dbReference>
<dbReference type="InterPro" id="IPR024072">
    <property type="entry name" value="DHFR-like_dom_sf"/>
</dbReference>
<evidence type="ECO:0000313" key="3">
    <source>
        <dbReference type="Proteomes" id="UP000307768"/>
    </source>
</evidence>
<dbReference type="PANTHER" id="PTHR38011">
    <property type="entry name" value="DIHYDROFOLATE REDUCTASE FAMILY PROTEIN (AFU_ORTHOLOGUE AFUA_8G06820)"/>
    <property type="match status" value="1"/>
</dbReference>
<sequence length="181" mass="19876">MTRTVYYTASSLDGFLATEDHSLEWLLSQPVSEEMQGEMEELGSRFGAQLMGSSTYQWLLDHEDLLAHPDKWAYPAPTWVMTHRDLPAVPGADIRFAQDDVTTVHAAMVAAAGDKDVWVVGGGDLAGQLADAGLLDVLEVSYAPVTLGSGAPLLPRRLDLDLREVRHDNPFVTARFDVRKP</sequence>
<reference evidence="2 3" key="1">
    <citation type="submission" date="2019-09" db="EMBL/GenBank/DDBJ databases">
        <title>Mumia zhuanghuii sp. nov. isolated from the intestinal contents of plateau pika (Ochotona curzoniae) in the Qinghai-Tibet plateau of China.</title>
        <authorList>
            <person name="Tian Z."/>
        </authorList>
    </citation>
    <scope>NUCLEOTIDE SEQUENCE [LARGE SCALE GENOMIC DNA]</scope>
    <source>
        <strain evidence="3">350</strain>
    </source>
</reference>
<dbReference type="InterPro" id="IPR002734">
    <property type="entry name" value="RibDG_C"/>
</dbReference>
<dbReference type="Gene3D" id="3.40.430.10">
    <property type="entry name" value="Dihydrofolate Reductase, subunit A"/>
    <property type="match status" value="1"/>
</dbReference>
<dbReference type="SUPFAM" id="SSF53597">
    <property type="entry name" value="Dihydrofolate reductase-like"/>
    <property type="match status" value="1"/>
</dbReference>
<protein>
    <submittedName>
        <fullName evidence="2">Dihydrofolate reductase</fullName>
    </submittedName>
</protein>
<dbReference type="AlphaFoldDB" id="A0A5Q6RZH3"/>
<organism evidence="2 3">
    <name type="scientific">Mumia zhuanghuii</name>
    <dbReference type="NCBI Taxonomy" id="2585211"/>
    <lineage>
        <taxon>Bacteria</taxon>
        <taxon>Bacillati</taxon>
        <taxon>Actinomycetota</taxon>
        <taxon>Actinomycetes</taxon>
        <taxon>Propionibacteriales</taxon>
        <taxon>Nocardioidaceae</taxon>
        <taxon>Mumia</taxon>
    </lineage>
</organism>
<dbReference type="OrthoDB" id="3427770at2"/>
<name>A0A5Q6RZH3_9ACTN</name>
<dbReference type="PANTHER" id="PTHR38011:SF11">
    <property type="entry name" value="2,5-DIAMINO-6-RIBOSYLAMINO-4(3H)-PYRIMIDINONE 5'-PHOSPHATE REDUCTASE"/>
    <property type="match status" value="1"/>
</dbReference>
<gene>
    <name evidence="2" type="ORF">FE697_007325</name>
</gene>
<dbReference type="GO" id="GO:0009231">
    <property type="term" value="P:riboflavin biosynthetic process"/>
    <property type="evidence" value="ECO:0007669"/>
    <property type="project" value="InterPro"/>
</dbReference>
<dbReference type="EMBL" id="VDFQ02000002">
    <property type="protein sequence ID" value="KAA1423414.1"/>
    <property type="molecule type" value="Genomic_DNA"/>
</dbReference>
<dbReference type="InterPro" id="IPR050765">
    <property type="entry name" value="Riboflavin_Biosynth_HTPR"/>
</dbReference>